<organism evidence="1">
    <name type="scientific">marine sediment metagenome</name>
    <dbReference type="NCBI Taxonomy" id="412755"/>
    <lineage>
        <taxon>unclassified sequences</taxon>
        <taxon>metagenomes</taxon>
        <taxon>ecological metagenomes</taxon>
    </lineage>
</organism>
<evidence type="ECO:0000313" key="1">
    <source>
        <dbReference type="EMBL" id="KKN02939.1"/>
    </source>
</evidence>
<gene>
    <name evidence="1" type="ORF">LCGC14_1112680</name>
</gene>
<comment type="caution">
    <text evidence="1">The sequence shown here is derived from an EMBL/GenBank/DDBJ whole genome shotgun (WGS) entry which is preliminary data.</text>
</comment>
<dbReference type="EMBL" id="LAZR01005090">
    <property type="protein sequence ID" value="KKN02939.1"/>
    <property type="molecule type" value="Genomic_DNA"/>
</dbReference>
<reference evidence="1" key="1">
    <citation type="journal article" date="2015" name="Nature">
        <title>Complex archaea that bridge the gap between prokaryotes and eukaryotes.</title>
        <authorList>
            <person name="Spang A."/>
            <person name="Saw J.H."/>
            <person name="Jorgensen S.L."/>
            <person name="Zaremba-Niedzwiedzka K."/>
            <person name="Martijn J."/>
            <person name="Lind A.E."/>
            <person name="van Eijk R."/>
            <person name="Schleper C."/>
            <person name="Guy L."/>
            <person name="Ettema T.J."/>
        </authorList>
    </citation>
    <scope>NUCLEOTIDE SEQUENCE</scope>
</reference>
<sequence length="103" mass="11834">MPKAPTGRVEKHIVELLLLNLQIKQMPHIQKIRSIQFFPPNAIPPNAILLYRWKGKDPTLYIDALECVMSADDFAGWIQDHGPTDERSVAWFVTLFQCECCPK</sequence>
<proteinExistence type="predicted"/>
<name>A0A0F9MB16_9ZZZZ</name>
<accession>A0A0F9MB16</accession>
<dbReference type="AlphaFoldDB" id="A0A0F9MB16"/>
<protein>
    <submittedName>
        <fullName evidence="1">Uncharacterized protein</fullName>
    </submittedName>
</protein>